<dbReference type="EMBL" id="AOHX01000002">
    <property type="protein sequence ID" value="ELY49455.1"/>
    <property type="molecule type" value="Genomic_DNA"/>
</dbReference>
<dbReference type="eggNOG" id="arCOG01226">
    <property type="taxonomic scope" value="Archaea"/>
</dbReference>
<keyword evidence="3" id="KW-0342">GTP-binding</keyword>
<dbReference type="Proteomes" id="UP000011661">
    <property type="component" value="Unassembled WGS sequence"/>
</dbReference>
<evidence type="ECO:0000256" key="1">
    <source>
        <dbReference type="ARBA" id="ARBA00022741"/>
    </source>
</evidence>
<feature type="region of interest" description="Disordered" evidence="5">
    <location>
        <begin position="40"/>
        <end position="69"/>
    </location>
</feature>
<dbReference type="AlphaFoldDB" id="L9WIZ6"/>
<dbReference type="GO" id="GO:0016787">
    <property type="term" value="F:hydrolase activity"/>
    <property type="evidence" value="ECO:0007669"/>
    <property type="project" value="UniProtKB-KW"/>
</dbReference>
<dbReference type="PANTHER" id="PTHR43087:SF1">
    <property type="entry name" value="LAO_AO TRANSPORT SYSTEM ATPASE"/>
    <property type="match status" value="1"/>
</dbReference>
<evidence type="ECO:0000256" key="3">
    <source>
        <dbReference type="ARBA" id="ARBA00023134"/>
    </source>
</evidence>
<dbReference type="GO" id="GO:0005525">
    <property type="term" value="F:GTP binding"/>
    <property type="evidence" value="ECO:0007669"/>
    <property type="project" value="UniProtKB-KW"/>
</dbReference>
<protein>
    <submittedName>
        <fullName evidence="6">Transport ATPase</fullName>
    </submittedName>
</protein>
<evidence type="ECO:0000256" key="2">
    <source>
        <dbReference type="ARBA" id="ARBA00022801"/>
    </source>
</evidence>
<evidence type="ECO:0000313" key="7">
    <source>
        <dbReference type="Proteomes" id="UP000011661"/>
    </source>
</evidence>
<organism evidence="6 7">
    <name type="scientific">Natronorubrum sulfidifaciens JCM 14089</name>
    <dbReference type="NCBI Taxonomy" id="1230460"/>
    <lineage>
        <taxon>Archaea</taxon>
        <taxon>Methanobacteriati</taxon>
        <taxon>Methanobacteriota</taxon>
        <taxon>Stenosarchaea group</taxon>
        <taxon>Halobacteria</taxon>
        <taxon>Halobacteriales</taxon>
        <taxon>Natrialbaceae</taxon>
        <taxon>Natronorubrum</taxon>
    </lineage>
</organism>
<dbReference type="PANTHER" id="PTHR43087">
    <property type="entry name" value="LYSINE/ARGININE/ORNITHINE TRANSPORT SYSTEM KINASE"/>
    <property type="match status" value="1"/>
</dbReference>
<dbReference type="InterPro" id="IPR027417">
    <property type="entry name" value="P-loop_NTPase"/>
</dbReference>
<dbReference type="STRING" id="1230460.C495_00780"/>
<comment type="caution">
    <text evidence="6">The sequence shown here is derived from an EMBL/GenBank/DDBJ whole genome shotgun (WGS) entry which is preliminary data.</text>
</comment>
<keyword evidence="2" id="KW-0378">Hydrolase</keyword>
<evidence type="ECO:0000256" key="4">
    <source>
        <dbReference type="ARBA" id="ARBA00023186"/>
    </source>
</evidence>
<dbReference type="PATRIC" id="fig|1230460.4.peg.169"/>
<dbReference type="Pfam" id="PF03308">
    <property type="entry name" value="MeaB"/>
    <property type="match status" value="1"/>
</dbReference>
<reference evidence="6 7" key="1">
    <citation type="journal article" date="2014" name="PLoS Genet.">
        <title>Phylogenetically driven sequencing of extremely halophilic archaea reveals strategies for static and dynamic osmo-response.</title>
        <authorList>
            <person name="Becker E.A."/>
            <person name="Seitzer P.M."/>
            <person name="Tritt A."/>
            <person name="Larsen D."/>
            <person name="Krusor M."/>
            <person name="Yao A.I."/>
            <person name="Wu D."/>
            <person name="Madern D."/>
            <person name="Eisen J.A."/>
            <person name="Darling A.E."/>
            <person name="Facciotti M.T."/>
        </authorList>
    </citation>
    <scope>NUCLEOTIDE SEQUENCE [LARGE SCALE GENOMIC DNA]</scope>
    <source>
        <strain evidence="6 7">JCM 14089</strain>
    </source>
</reference>
<gene>
    <name evidence="6" type="ORF">C495_00780</name>
</gene>
<evidence type="ECO:0000256" key="5">
    <source>
        <dbReference type="SAM" id="MobiDB-lite"/>
    </source>
</evidence>
<name>L9WIZ6_9EURY</name>
<dbReference type="SUPFAM" id="SSF52540">
    <property type="entry name" value="P-loop containing nucleoside triphosphate hydrolases"/>
    <property type="match status" value="1"/>
</dbReference>
<sequence>MLKAGILEIADVFVVNKADMDGADMTVKELHEMVTMNDPTPMSGHHGPDAMATSGGIDDTTDEQAAETWTPPIVETIATSGDGVPEFLDTVDDHVTWLVDTGERAANQRSRYADEIRTLLREDTSALLEAELEARGGLETYVDSVVDAETDPYTVAAEFLEPLETCLRERTSTDGQTEPTAKRVE</sequence>
<keyword evidence="1" id="KW-0547">Nucleotide-binding</keyword>
<keyword evidence="7" id="KW-1185">Reference proteome</keyword>
<keyword evidence="4" id="KW-0143">Chaperone</keyword>
<accession>L9WIZ6</accession>
<evidence type="ECO:0000313" key="6">
    <source>
        <dbReference type="EMBL" id="ELY49455.1"/>
    </source>
</evidence>
<dbReference type="Gene3D" id="3.40.50.300">
    <property type="entry name" value="P-loop containing nucleotide triphosphate hydrolases"/>
    <property type="match status" value="1"/>
</dbReference>
<dbReference type="InterPro" id="IPR052040">
    <property type="entry name" value="GTPase/Isobutyryl-CoA_mutase"/>
</dbReference>
<proteinExistence type="predicted"/>